<comment type="subcellular location">
    <subcellularLocation>
        <location evidence="1">Cell membrane</location>
        <topology evidence="1">Multi-pass membrane protein</topology>
    </subcellularLocation>
</comment>
<evidence type="ECO:0000256" key="1">
    <source>
        <dbReference type="ARBA" id="ARBA00004651"/>
    </source>
</evidence>
<feature type="transmembrane region" description="Helical" evidence="12">
    <location>
        <begin position="20"/>
        <end position="41"/>
    </location>
</feature>
<dbReference type="AlphaFoldDB" id="A0A8C4XHJ1"/>
<reference evidence="14" key="1">
    <citation type="submission" date="2025-08" db="UniProtKB">
        <authorList>
            <consortium name="Ensembl"/>
        </authorList>
    </citation>
    <scope>IDENTIFICATION</scope>
</reference>
<evidence type="ECO:0000313" key="15">
    <source>
        <dbReference type="Proteomes" id="UP000694620"/>
    </source>
</evidence>
<dbReference type="RefSeq" id="XP_051780327.1">
    <property type="nucleotide sequence ID" value="XM_051924367.1"/>
</dbReference>
<keyword evidence="2" id="KW-1003">Cell membrane</keyword>
<dbReference type="Pfam" id="PF00001">
    <property type="entry name" value="7tm_1"/>
    <property type="match status" value="1"/>
</dbReference>
<sequence>MDSNKSCFIDFSRDQTGLTVIYSIVFTLGFPANLLSMWGLYQLLRTSNFLNTFILNLLVSDCLQLLTLPMWIIYLQNNHKWTYGRTACDFVGFLFYINLYASIVFLSLVALDRYTAIVYPLRFSKVRTARLALGISLGVWLITFLLILTGLYPSVYDDAQELCLEYYPVKKKYAIFKIGTIVFGFVLPIFILGFTSVKIRSALRSSPSVTQGERRRIMGILCTITLIFVVVFGPYHLVGTYKFFSYFFTADKCLLEQKLFLVYRFCYGLTSLNNVLDPLFYIFICDDIRRQLWRSISCLMQRRKSLDSGVHLREIIEHSPEKKENKIVL</sequence>
<dbReference type="PRINTS" id="PR00237">
    <property type="entry name" value="GPCRRHODOPSN"/>
</dbReference>
<reference evidence="14" key="2">
    <citation type="submission" date="2025-09" db="UniProtKB">
        <authorList>
            <consortium name="Ensembl"/>
        </authorList>
    </citation>
    <scope>IDENTIFICATION</scope>
</reference>
<evidence type="ECO:0000256" key="4">
    <source>
        <dbReference type="ARBA" id="ARBA00022989"/>
    </source>
</evidence>
<evidence type="ECO:0000259" key="13">
    <source>
        <dbReference type="PROSITE" id="PS50262"/>
    </source>
</evidence>
<keyword evidence="4 12" id="KW-1133">Transmembrane helix</keyword>
<dbReference type="GeneID" id="114644559"/>
<evidence type="ECO:0000256" key="8">
    <source>
        <dbReference type="ARBA" id="ARBA00023170"/>
    </source>
</evidence>
<evidence type="ECO:0000256" key="3">
    <source>
        <dbReference type="ARBA" id="ARBA00022692"/>
    </source>
</evidence>
<evidence type="ECO:0000256" key="9">
    <source>
        <dbReference type="ARBA" id="ARBA00023180"/>
    </source>
</evidence>
<name>A0A8C4XHJ1_ERPCA</name>
<keyword evidence="8 11" id="KW-0675">Receptor</keyword>
<dbReference type="GO" id="GO:0005886">
    <property type="term" value="C:plasma membrane"/>
    <property type="evidence" value="ECO:0007669"/>
    <property type="project" value="UniProtKB-SubCell"/>
</dbReference>
<protein>
    <submittedName>
        <fullName evidence="14">Si:dkey-165a24.9</fullName>
    </submittedName>
</protein>
<dbReference type="PANTHER" id="PTHR24234:SF9">
    <property type="entry name" value="G-PROTEIN COUPLED RECEPTOR 132-RELATED"/>
    <property type="match status" value="1"/>
</dbReference>
<evidence type="ECO:0000256" key="5">
    <source>
        <dbReference type="ARBA" id="ARBA00023040"/>
    </source>
</evidence>
<evidence type="ECO:0000256" key="12">
    <source>
        <dbReference type="SAM" id="Phobius"/>
    </source>
</evidence>
<feature type="domain" description="G-protein coupled receptors family 1 profile" evidence="13">
    <location>
        <begin position="32"/>
        <end position="281"/>
    </location>
</feature>
<dbReference type="Gene3D" id="1.20.1070.10">
    <property type="entry name" value="Rhodopsin 7-helix transmembrane proteins"/>
    <property type="match status" value="1"/>
</dbReference>
<dbReference type="RefSeq" id="XP_028648457.1">
    <property type="nucleotide sequence ID" value="XM_028792624.2"/>
</dbReference>
<evidence type="ECO:0000256" key="6">
    <source>
        <dbReference type="ARBA" id="ARBA00023136"/>
    </source>
</evidence>
<keyword evidence="5 11" id="KW-0297">G-protein coupled receptor</keyword>
<keyword evidence="15" id="KW-1185">Reference proteome</keyword>
<dbReference type="SUPFAM" id="SSF81321">
    <property type="entry name" value="Family A G protein-coupled receptor-like"/>
    <property type="match status" value="1"/>
</dbReference>
<organism evidence="14 15">
    <name type="scientific">Erpetoichthys calabaricus</name>
    <name type="common">Rope fish</name>
    <name type="synonym">Calamoichthys calabaricus</name>
    <dbReference type="NCBI Taxonomy" id="27687"/>
    <lineage>
        <taxon>Eukaryota</taxon>
        <taxon>Metazoa</taxon>
        <taxon>Chordata</taxon>
        <taxon>Craniata</taxon>
        <taxon>Vertebrata</taxon>
        <taxon>Euteleostomi</taxon>
        <taxon>Actinopterygii</taxon>
        <taxon>Polypteriformes</taxon>
        <taxon>Polypteridae</taxon>
        <taxon>Erpetoichthys</taxon>
    </lineage>
</organism>
<evidence type="ECO:0000256" key="2">
    <source>
        <dbReference type="ARBA" id="ARBA00022475"/>
    </source>
</evidence>
<evidence type="ECO:0000256" key="11">
    <source>
        <dbReference type="RuleBase" id="RU000688"/>
    </source>
</evidence>
<gene>
    <name evidence="14" type="primary">LOC114644559</name>
</gene>
<dbReference type="InterPro" id="IPR017452">
    <property type="entry name" value="GPCR_Rhodpsn_7TM"/>
</dbReference>
<dbReference type="PANTHER" id="PTHR24234">
    <property type="entry name" value="LYSOPHOSPHATIDIC ACID RECEPTOR 5/SPHINGOSYLPHOSPHORYLCHOLINE RECEPTOR"/>
    <property type="match status" value="1"/>
</dbReference>
<feature type="transmembrane region" description="Helical" evidence="12">
    <location>
        <begin position="93"/>
        <end position="111"/>
    </location>
</feature>
<dbReference type="GO" id="GO:0004930">
    <property type="term" value="F:G protein-coupled receptor activity"/>
    <property type="evidence" value="ECO:0007669"/>
    <property type="project" value="UniProtKB-KW"/>
</dbReference>
<comment type="similarity">
    <text evidence="11">Belongs to the G-protein coupled receptor 1 family.</text>
</comment>
<dbReference type="PRINTS" id="PR01157">
    <property type="entry name" value="P2YPURNOCPTR"/>
</dbReference>
<proteinExistence type="inferred from homology"/>
<evidence type="ECO:0000313" key="14">
    <source>
        <dbReference type="Ensembl" id="ENSECRP00000031302.1"/>
    </source>
</evidence>
<feature type="transmembrane region" description="Helical" evidence="12">
    <location>
        <begin position="217"/>
        <end position="238"/>
    </location>
</feature>
<keyword evidence="9" id="KW-0325">Glycoprotein</keyword>
<feature type="transmembrane region" description="Helical" evidence="12">
    <location>
        <begin position="261"/>
        <end position="284"/>
    </location>
</feature>
<dbReference type="PROSITE" id="PS50262">
    <property type="entry name" value="G_PROTEIN_RECEP_F1_2"/>
    <property type="match status" value="1"/>
</dbReference>
<keyword evidence="6 12" id="KW-0472">Membrane</keyword>
<dbReference type="PROSITE" id="PS00237">
    <property type="entry name" value="G_PROTEIN_RECEP_F1_1"/>
    <property type="match status" value="1"/>
</dbReference>
<feature type="transmembrane region" description="Helical" evidence="12">
    <location>
        <begin position="131"/>
        <end position="153"/>
    </location>
</feature>
<feature type="transmembrane region" description="Helical" evidence="12">
    <location>
        <begin position="173"/>
        <end position="197"/>
    </location>
</feature>
<evidence type="ECO:0000256" key="10">
    <source>
        <dbReference type="ARBA" id="ARBA00023224"/>
    </source>
</evidence>
<accession>A0A8C4XHJ1</accession>
<feature type="transmembrane region" description="Helical" evidence="12">
    <location>
        <begin position="53"/>
        <end position="73"/>
    </location>
</feature>
<keyword evidence="10 11" id="KW-0807">Transducer</keyword>
<keyword evidence="3 11" id="KW-0812">Transmembrane</keyword>
<dbReference type="Proteomes" id="UP000694620">
    <property type="component" value="Unassembled WGS sequence"/>
</dbReference>
<dbReference type="Ensembl" id="ENSECRT00000031966.1">
    <property type="protein sequence ID" value="ENSECRP00000031302.1"/>
    <property type="gene ID" value="ENSECRG00000021216.1"/>
</dbReference>
<dbReference type="InterPro" id="IPR000276">
    <property type="entry name" value="GPCR_Rhodpsn"/>
</dbReference>
<dbReference type="GeneTree" id="ENSGT00950000183136"/>
<dbReference type="OrthoDB" id="9946711at2759"/>
<keyword evidence="7" id="KW-1015">Disulfide bond</keyword>
<evidence type="ECO:0000256" key="7">
    <source>
        <dbReference type="ARBA" id="ARBA00023157"/>
    </source>
</evidence>